<sequence length="260" mass="28652">MTPERIFDGDLIRADVFQPGKPRLIVTFRQRVARPGHFDAPRPTLSFTGRGYAHLHLQSLRNDWYVNAETEALEDCLAAFARPYRRVVAMGFSMGAYAAFRYSRALRLMQVIAVSPQVSVAPSVVPFDRRYRSESAGFDPERGDLARHGAAELGGALLYDPLRPMDRVHARMLGEIFPQLRLCRLAGGGHPATQVLTAGGRFGQLQRQLFRGPPDPAAIVALHRATRHGSPVYRRHIADALRLRAGRTGTDAPAGPPSGP</sequence>
<name>A0A1Y5RT09_9RHOB</name>
<evidence type="ECO:0000313" key="1">
    <source>
        <dbReference type="EMBL" id="SLN24487.1"/>
    </source>
</evidence>
<evidence type="ECO:0008006" key="3">
    <source>
        <dbReference type="Google" id="ProtNLM"/>
    </source>
</evidence>
<dbReference type="Gene3D" id="3.40.50.1820">
    <property type="entry name" value="alpha/beta hydrolase"/>
    <property type="match status" value="1"/>
</dbReference>
<dbReference type="AlphaFoldDB" id="A0A1Y5RT09"/>
<accession>A0A1Y5RT09</accession>
<dbReference type="EMBL" id="FWFZ01000002">
    <property type="protein sequence ID" value="SLN24487.1"/>
    <property type="molecule type" value="Genomic_DNA"/>
</dbReference>
<dbReference type="RefSeq" id="WP_085877660.1">
    <property type="nucleotide sequence ID" value="NZ_FWFZ01000002.1"/>
</dbReference>
<dbReference type="Proteomes" id="UP000193900">
    <property type="component" value="Unassembled WGS sequence"/>
</dbReference>
<gene>
    <name evidence="1" type="ORF">ROA7023_00756</name>
</gene>
<keyword evidence="2" id="KW-1185">Reference proteome</keyword>
<dbReference type="OrthoDB" id="7247356at2"/>
<proteinExistence type="predicted"/>
<protein>
    <recommendedName>
        <fullName evidence="3">Alpha/beta hydrolase family protein</fullName>
    </recommendedName>
</protein>
<dbReference type="SUPFAM" id="SSF53474">
    <property type="entry name" value="alpha/beta-Hydrolases"/>
    <property type="match status" value="1"/>
</dbReference>
<reference evidence="1 2" key="1">
    <citation type="submission" date="2017-03" db="EMBL/GenBank/DDBJ databases">
        <authorList>
            <person name="Afonso C.L."/>
            <person name="Miller P.J."/>
            <person name="Scott M.A."/>
            <person name="Spackman E."/>
            <person name="Goraichik I."/>
            <person name="Dimitrov K.M."/>
            <person name="Suarez D.L."/>
            <person name="Swayne D.E."/>
        </authorList>
    </citation>
    <scope>NUCLEOTIDE SEQUENCE [LARGE SCALE GENOMIC DNA]</scope>
    <source>
        <strain evidence="1 2">CECT 7023</strain>
    </source>
</reference>
<dbReference type="InterPro" id="IPR029058">
    <property type="entry name" value="AB_hydrolase_fold"/>
</dbReference>
<organism evidence="1 2">
    <name type="scientific">Roseisalinus antarcticus</name>
    <dbReference type="NCBI Taxonomy" id="254357"/>
    <lineage>
        <taxon>Bacteria</taxon>
        <taxon>Pseudomonadati</taxon>
        <taxon>Pseudomonadota</taxon>
        <taxon>Alphaproteobacteria</taxon>
        <taxon>Rhodobacterales</taxon>
        <taxon>Roseobacteraceae</taxon>
        <taxon>Roseisalinus</taxon>
    </lineage>
</organism>
<evidence type="ECO:0000313" key="2">
    <source>
        <dbReference type="Proteomes" id="UP000193900"/>
    </source>
</evidence>